<name>A0A7T0G2Z0_9BACT</name>
<evidence type="ECO:0000256" key="2">
    <source>
        <dbReference type="ARBA" id="ARBA00010333"/>
    </source>
</evidence>
<dbReference type="Proteomes" id="UP000594464">
    <property type="component" value="Chromosome"/>
</dbReference>
<comment type="subcellular location">
    <subcellularLocation>
        <location evidence="1">Cell envelope</location>
    </subcellularLocation>
</comment>
<dbReference type="PROSITE" id="PS51257">
    <property type="entry name" value="PROKAR_LIPOPROTEIN"/>
    <property type="match status" value="1"/>
</dbReference>
<feature type="domain" description="Ionotropic glutamate receptor C-terminal" evidence="6">
    <location>
        <begin position="35"/>
        <end position="258"/>
    </location>
</feature>
<dbReference type="Gene3D" id="3.40.190.10">
    <property type="entry name" value="Periplasmic binding protein-like II"/>
    <property type="match status" value="2"/>
</dbReference>
<keyword evidence="3" id="KW-0732">Signal</keyword>
<dbReference type="InterPro" id="IPR018313">
    <property type="entry name" value="SBP_3_CS"/>
</dbReference>
<evidence type="ECO:0000259" key="5">
    <source>
        <dbReference type="SMART" id="SM00062"/>
    </source>
</evidence>
<feature type="domain" description="Solute-binding protein family 3/N-terminal" evidence="5">
    <location>
        <begin position="35"/>
        <end position="259"/>
    </location>
</feature>
<evidence type="ECO:0000313" key="7">
    <source>
        <dbReference type="EMBL" id="QPJ64804.1"/>
    </source>
</evidence>
<dbReference type="CDD" id="cd13624">
    <property type="entry name" value="PBP2_Arg_Lys_His"/>
    <property type="match status" value="1"/>
</dbReference>
<evidence type="ECO:0000256" key="3">
    <source>
        <dbReference type="ARBA" id="ARBA00022729"/>
    </source>
</evidence>
<dbReference type="EMBL" id="CP048620">
    <property type="protein sequence ID" value="QPJ64804.1"/>
    <property type="molecule type" value="Genomic_DNA"/>
</dbReference>
<dbReference type="PANTHER" id="PTHR35936">
    <property type="entry name" value="MEMBRANE-BOUND LYTIC MUREIN TRANSGLYCOSYLASE F"/>
    <property type="match status" value="1"/>
</dbReference>
<sequence>MRRSLRILMVLICLLMGCSDRSEAPKAKSDAEATRWIVATDTTLIPMSFIDEASQPAGFEIDLIRQIAQRAGAEMDIVSVEWPGLFGGLITGKYDLVISSVTILEERKERMAFSIPYLTSGLALVTRRDREDLNSLEDLRRGGMRVGAQTGTTASFFLEKEPKIRSKGYQAYGHAITDLINGELDAVLGESSATLYLKNQSKEYFEKVKMVGEILTKEHYGIVAKKTDTALLDQVNAALAEMIAAGEVKRLHEKWELGLSSAPPELADASAN</sequence>
<dbReference type="SMART" id="SM00062">
    <property type="entry name" value="PBPb"/>
    <property type="match status" value="1"/>
</dbReference>
<dbReference type="SUPFAM" id="SSF53850">
    <property type="entry name" value="Periplasmic binding protein-like II"/>
    <property type="match status" value="1"/>
</dbReference>
<dbReference type="Pfam" id="PF00497">
    <property type="entry name" value="SBP_bac_3"/>
    <property type="match status" value="1"/>
</dbReference>
<evidence type="ECO:0000313" key="8">
    <source>
        <dbReference type="Proteomes" id="UP000594464"/>
    </source>
</evidence>
<evidence type="ECO:0000256" key="1">
    <source>
        <dbReference type="ARBA" id="ARBA00004196"/>
    </source>
</evidence>
<dbReference type="GO" id="GO:0015276">
    <property type="term" value="F:ligand-gated monoatomic ion channel activity"/>
    <property type="evidence" value="ECO:0007669"/>
    <property type="project" value="InterPro"/>
</dbReference>
<dbReference type="SMART" id="SM00079">
    <property type="entry name" value="PBPe"/>
    <property type="match status" value="1"/>
</dbReference>
<dbReference type="PANTHER" id="PTHR35936:SF17">
    <property type="entry name" value="ARGININE-BINDING EXTRACELLULAR PROTEIN ARTP"/>
    <property type="match status" value="1"/>
</dbReference>
<evidence type="ECO:0000259" key="6">
    <source>
        <dbReference type="SMART" id="SM00079"/>
    </source>
</evidence>
<gene>
    <name evidence="7" type="ORF">G3M78_05130</name>
</gene>
<dbReference type="InterPro" id="IPR001320">
    <property type="entry name" value="Iontro_rcpt_C"/>
</dbReference>
<dbReference type="InterPro" id="IPR001638">
    <property type="entry name" value="Solute-binding_3/MltF_N"/>
</dbReference>
<organism evidence="7 8">
    <name type="scientific">Candidatus Nitrohelix vancouverensis</name>
    <dbReference type="NCBI Taxonomy" id="2705534"/>
    <lineage>
        <taxon>Bacteria</taxon>
        <taxon>Pseudomonadati</taxon>
        <taxon>Nitrospinota/Tectimicrobiota group</taxon>
        <taxon>Nitrospinota</taxon>
        <taxon>Nitrospinia</taxon>
        <taxon>Nitrospinales</taxon>
        <taxon>Nitrospinaceae</taxon>
        <taxon>Candidatus Nitrohelix</taxon>
    </lineage>
</organism>
<dbReference type="PROSITE" id="PS01039">
    <property type="entry name" value="SBP_BACTERIAL_3"/>
    <property type="match status" value="1"/>
</dbReference>
<dbReference type="GO" id="GO:0030313">
    <property type="term" value="C:cell envelope"/>
    <property type="evidence" value="ECO:0007669"/>
    <property type="project" value="UniProtKB-SubCell"/>
</dbReference>
<proteinExistence type="inferred from homology"/>
<dbReference type="KEGG" id="nva:G3M78_05130"/>
<comment type="similarity">
    <text evidence="2 4">Belongs to the bacterial solute-binding protein 3 family.</text>
</comment>
<accession>A0A7T0G2Z0</accession>
<dbReference type="GO" id="GO:0016020">
    <property type="term" value="C:membrane"/>
    <property type="evidence" value="ECO:0007669"/>
    <property type="project" value="InterPro"/>
</dbReference>
<dbReference type="AlphaFoldDB" id="A0A7T0G2Z0"/>
<reference evidence="8" key="1">
    <citation type="submission" date="2020-02" db="EMBL/GenBank/DDBJ databases">
        <title>Genomic and physiological characterization of two novel Nitrospinaceae genera.</title>
        <authorList>
            <person name="Mueller A.J."/>
            <person name="Jung M.-Y."/>
            <person name="Strachan C.R."/>
            <person name="Herbold C.W."/>
            <person name="Kirkegaard R.H."/>
            <person name="Daims H."/>
        </authorList>
    </citation>
    <scope>NUCLEOTIDE SEQUENCE [LARGE SCALE GENOMIC DNA]</scope>
</reference>
<protein>
    <submittedName>
        <fullName evidence="7">Basic amino acid ABC transporter substrate-binding protein</fullName>
    </submittedName>
</protein>
<evidence type="ECO:0000256" key="4">
    <source>
        <dbReference type="RuleBase" id="RU003744"/>
    </source>
</evidence>